<evidence type="ECO:0000256" key="1">
    <source>
        <dbReference type="SAM" id="SignalP"/>
    </source>
</evidence>
<comment type="caution">
    <text evidence="2">The sequence shown here is derived from an EMBL/GenBank/DDBJ whole genome shotgun (WGS) entry which is preliminary data.</text>
</comment>
<dbReference type="SUPFAM" id="SSF53850">
    <property type="entry name" value="Periplasmic binding protein-like II"/>
    <property type="match status" value="1"/>
</dbReference>
<dbReference type="InterPro" id="IPR006059">
    <property type="entry name" value="SBP"/>
</dbReference>
<sequence length="437" mass="47291">MNRSPGAARPLSRRTLLAAALAAAPGVALTGCASDTSGDPGRTVRFLGPETPETFQPVIRGFEKAHPGLRVAYTAVPPAQLNDVLQLRLSAKDSAVDVYCVDQPRVPALSARGFLTDLNGVGRRARAAVTREQYEISSWDGTLRSLPVWTSTQYLFYNVDLLKKAGVGAPSADPAERWTWERLLDAGRRAMKRAGCEYALILEQTDAYYGLQPLVESLGGGSGVTGDDMLSPAVTTDGWTKAMRWYHDLFADGLSPRGVTSFQLASFFTAGKVPFFVGGPWNLGAFAGLKDLGWGTAPQPYFDGGRPVTPTDSWSWGVNPYSHRKDAGLKFMEYASLTTEGSLATVAASPLIPSHRAAFDAYAARLDEQATKSTEGVATIMRHELEHTAVSRPRSVGYTQFETVLASAFSDIRNGSPAEPRLAKASDELVRTWERLR</sequence>
<name>A0ABW8HKU9_9ACTN</name>
<evidence type="ECO:0000313" key="3">
    <source>
        <dbReference type="Proteomes" id="UP001617907"/>
    </source>
</evidence>
<dbReference type="InterPro" id="IPR006311">
    <property type="entry name" value="TAT_signal"/>
</dbReference>
<feature type="signal peptide" evidence="1">
    <location>
        <begin position="1"/>
        <end position="33"/>
    </location>
</feature>
<dbReference type="EMBL" id="JBIVPC010000026">
    <property type="protein sequence ID" value="MFJ6041367.1"/>
    <property type="molecule type" value="Genomic_DNA"/>
</dbReference>
<dbReference type="InterPro" id="IPR050490">
    <property type="entry name" value="Bact_solute-bd_prot1"/>
</dbReference>
<feature type="chain" id="PRO_5045734614" evidence="1">
    <location>
        <begin position="34"/>
        <end position="437"/>
    </location>
</feature>
<dbReference type="Gene3D" id="3.40.190.10">
    <property type="entry name" value="Periplasmic binding protein-like II"/>
    <property type="match status" value="1"/>
</dbReference>
<dbReference type="CDD" id="cd13585">
    <property type="entry name" value="PBP2_TMBP_like"/>
    <property type="match status" value="1"/>
</dbReference>
<dbReference type="Pfam" id="PF01547">
    <property type="entry name" value="SBP_bac_1"/>
    <property type="match status" value="1"/>
</dbReference>
<organism evidence="2 3">
    <name type="scientific">Streptomyces ardesiacus</name>
    <dbReference type="NCBI Taxonomy" id="285564"/>
    <lineage>
        <taxon>Bacteria</taxon>
        <taxon>Bacillati</taxon>
        <taxon>Actinomycetota</taxon>
        <taxon>Actinomycetes</taxon>
        <taxon>Kitasatosporales</taxon>
        <taxon>Streptomycetaceae</taxon>
        <taxon>Streptomyces</taxon>
    </lineage>
</organism>
<dbReference type="PANTHER" id="PTHR43649:SF12">
    <property type="entry name" value="DIACETYLCHITOBIOSE BINDING PROTEIN DASA"/>
    <property type="match status" value="1"/>
</dbReference>
<dbReference type="PROSITE" id="PS51257">
    <property type="entry name" value="PROKAR_LIPOPROTEIN"/>
    <property type="match status" value="1"/>
</dbReference>
<keyword evidence="3" id="KW-1185">Reference proteome</keyword>
<keyword evidence="1" id="KW-0732">Signal</keyword>
<accession>A0ABW8HKU9</accession>
<dbReference type="PROSITE" id="PS51318">
    <property type="entry name" value="TAT"/>
    <property type="match status" value="1"/>
</dbReference>
<dbReference type="PANTHER" id="PTHR43649">
    <property type="entry name" value="ARABINOSE-BINDING PROTEIN-RELATED"/>
    <property type="match status" value="1"/>
</dbReference>
<reference evidence="2 3" key="1">
    <citation type="submission" date="2024-10" db="EMBL/GenBank/DDBJ databases">
        <title>The Natural Products Discovery Center: Release of the First 8490 Sequenced Strains for Exploring Actinobacteria Biosynthetic Diversity.</title>
        <authorList>
            <person name="Kalkreuter E."/>
            <person name="Kautsar S.A."/>
            <person name="Yang D."/>
            <person name="Bader C.D."/>
            <person name="Teijaro C.N."/>
            <person name="Fluegel L."/>
            <person name="Davis C.M."/>
            <person name="Simpson J.R."/>
            <person name="Lauterbach L."/>
            <person name="Steele A.D."/>
            <person name="Gui C."/>
            <person name="Meng S."/>
            <person name="Li G."/>
            <person name="Viehrig K."/>
            <person name="Ye F."/>
            <person name="Su P."/>
            <person name="Kiefer A.F."/>
            <person name="Nichols A."/>
            <person name="Cepeda A.J."/>
            <person name="Yan W."/>
            <person name="Fan B."/>
            <person name="Jiang Y."/>
            <person name="Adhikari A."/>
            <person name="Zheng C.-J."/>
            <person name="Schuster L."/>
            <person name="Cowan T.M."/>
            <person name="Smanski M.J."/>
            <person name="Chevrette M.G."/>
            <person name="De Carvalho L.P.S."/>
            <person name="Shen B."/>
        </authorList>
    </citation>
    <scope>NUCLEOTIDE SEQUENCE [LARGE SCALE GENOMIC DNA]</scope>
    <source>
        <strain evidence="2 3">NPDC093086</strain>
    </source>
</reference>
<dbReference type="RefSeq" id="WP_350892208.1">
    <property type="nucleotide sequence ID" value="NZ_JBEOTR010000035.1"/>
</dbReference>
<evidence type="ECO:0000313" key="2">
    <source>
        <dbReference type="EMBL" id="MFJ6041367.1"/>
    </source>
</evidence>
<dbReference type="Proteomes" id="UP001617907">
    <property type="component" value="Unassembled WGS sequence"/>
</dbReference>
<gene>
    <name evidence="2" type="ORF">ACIQFM_34585</name>
</gene>
<proteinExistence type="predicted"/>
<protein>
    <submittedName>
        <fullName evidence="2">ABC transporter substrate-binding protein</fullName>
    </submittedName>
</protein>